<dbReference type="InterPro" id="IPR002885">
    <property type="entry name" value="PPR_rpt"/>
</dbReference>
<organism evidence="4">
    <name type="scientific">Manihot esculenta</name>
    <name type="common">Cassava</name>
    <name type="synonym">Jatropha manihot</name>
    <dbReference type="NCBI Taxonomy" id="3983"/>
    <lineage>
        <taxon>Eukaryota</taxon>
        <taxon>Viridiplantae</taxon>
        <taxon>Streptophyta</taxon>
        <taxon>Embryophyta</taxon>
        <taxon>Tracheophyta</taxon>
        <taxon>Spermatophyta</taxon>
        <taxon>Magnoliopsida</taxon>
        <taxon>eudicotyledons</taxon>
        <taxon>Gunneridae</taxon>
        <taxon>Pentapetalae</taxon>
        <taxon>rosids</taxon>
        <taxon>fabids</taxon>
        <taxon>Malpighiales</taxon>
        <taxon>Euphorbiaceae</taxon>
        <taxon>Crotonoideae</taxon>
        <taxon>Manihoteae</taxon>
        <taxon>Manihot</taxon>
    </lineage>
</organism>
<accession>A0A2C9WG88</accession>
<dbReference type="Pfam" id="PF20431">
    <property type="entry name" value="E_motif"/>
    <property type="match status" value="1"/>
</dbReference>
<dbReference type="Pfam" id="PF13041">
    <property type="entry name" value="PPR_2"/>
    <property type="match status" value="1"/>
</dbReference>
<dbReference type="InterPro" id="IPR046960">
    <property type="entry name" value="PPR_At4g14850-like_plant"/>
</dbReference>
<name>A0A2C9WG88_MANES</name>
<dbReference type="FunFam" id="1.25.40.10:FF:000878">
    <property type="entry name" value="Pentatricopeptide repeat-containing protein"/>
    <property type="match status" value="1"/>
</dbReference>
<feature type="transmembrane region" description="Helical" evidence="3">
    <location>
        <begin position="165"/>
        <end position="188"/>
    </location>
</feature>
<dbReference type="FunFam" id="1.25.40.10:FF:000344">
    <property type="entry name" value="Pentatricopeptide repeat-containing protein"/>
    <property type="match status" value="1"/>
</dbReference>
<evidence type="ECO:0000256" key="1">
    <source>
        <dbReference type="ARBA" id="ARBA00022737"/>
    </source>
</evidence>
<evidence type="ECO:0008006" key="5">
    <source>
        <dbReference type="Google" id="ProtNLM"/>
    </source>
</evidence>
<sequence length="557" mass="62357">MHVASLFWARTKALLFNKLFSTTTSTNPQNSSLISHYFALLHSSPNLTHLRHLHARLIRTFLYDNVVLSSKLVLMYSHHNKLIPHSLSVFFHMPCRNIYSWNIIIGEFSRSCFPEKSLDLFLHMWRESHVRPDDFSLPLVLRACAGSGSVELGSSVHGLCVKTGWAVSLFVASALVFMYVTFGNLFYARVLFDGMSKRDAVLWTAMLAGYAQHGEPMFGLQVFRKMVDMDVKVDGVVMVSLLLVCGQLGWLKHGKSVHGWCLRNCLAFELSLGNAIVDMYVKCAALAYAHSVFDEMSERDVFSWSSLILGYGLSGNVSVALALFDQMHMGGIKPNDVTFLGVLSACAHGGLVEEARSYFKMIKDYGLVAGFKHYASMVDCLGRAGLLEEAERFMEDMPMEPDEAVLGAILAGCRVHNNVEVGERIAKKLIRLKPEKAGYYVLLSNMYAAAGRYDEAEIIRDLMKEKNVSKIQKQSASASGDKPSCNEEDWFRLLGFIGSDVPLSHAHMQSPSGGVSSPYWHTLLVLSFFTILNLYFFWSCKTKVTGRINVFFFSENN</sequence>
<keyword evidence="1" id="KW-0677">Repeat</keyword>
<feature type="transmembrane region" description="Helical" evidence="3">
    <location>
        <begin position="519"/>
        <end position="538"/>
    </location>
</feature>
<keyword evidence="3" id="KW-0472">Membrane</keyword>
<dbReference type="GO" id="GO:0009451">
    <property type="term" value="P:RNA modification"/>
    <property type="evidence" value="ECO:0000318"/>
    <property type="project" value="GO_Central"/>
</dbReference>
<dbReference type="PANTHER" id="PTHR47926:SF344">
    <property type="entry name" value="OS07G0636900 PROTEIN"/>
    <property type="match status" value="1"/>
</dbReference>
<proteinExistence type="predicted"/>
<dbReference type="NCBIfam" id="TIGR00756">
    <property type="entry name" value="PPR"/>
    <property type="match status" value="4"/>
</dbReference>
<dbReference type="InterPro" id="IPR046848">
    <property type="entry name" value="E_motif"/>
</dbReference>
<dbReference type="EMBL" id="CM004388">
    <property type="protein sequence ID" value="OAY57915.1"/>
    <property type="molecule type" value="Genomic_DNA"/>
</dbReference>
<dbReference type="InterPro" id="IPR011990">
    <property type="entry name" value="TPR-like_helical_dom_sf"/>
</dbReference>
<keyword evidence="3" id="KW-1133">Transmembrane helix</keyword>
<evidence type="ECO:0000256" key="2">
    <source>
        <dbReference type="PROSITE-ProRule" id="PRU00708"/>
    </source>
</evidence>
<feature type="transmembrane region" description="Helical" evidence="3">
    <location>
        <begin position="301"/>
        <end position="324"/>
    </location>
</feature>
<keyword evidence="3" id="KW-0812">Transmembrane</keyword>
<gene>
    <name evidence="4" type="ORF">MANES_02G134900</name>
</gene>
<dbReference type="Gene3D" id="1.25.40.10">
    <property type="entry name" value="Tetratricopeptide repeat domain"/>
    <property type="match status" value="3"/>
</dbReference>
<dbReference type="Pfam" id="PF01535">
    <property type="entry name" value="PPR"/>
    <property type="match status" value="3"/>
</dbReference>
<protein>
    <recommendedName>
        <fullName evidence="5">Pentacotripeptide-repeat region of PRORP domain-containing protein</fullName>
    </recommendedName>
</protein>
<feature type="repeat" description="PPR" evidence="2">
    <location>
        <begin position="199"/>
        <end position="233"/>
    </location>
</feature>
<evidence type="ECO:0000313" key="4">
    <source>
        <dbReference type="EMBL" id="OAY57915.1"/>
    </source>
</evidence>
<feature type="repeat" description="PPR" evidence="2">
    <location>
        <begin position="300"/>
        <end position="334"/>
    </location>
</feature>
<dbReference type="AlphaFoldDB" id="A0A2C9WG88"/>
<feature type="transmembrane region" description="Helical" evidence="3">
    <location>
        <begin position="233"/>
        <end position="250"/>
    </location>
</feature>
<dbReference type="GO" id="GO:0003723">
    <property type="term" value="F:RNA binding"/>
    <property type="evidence" value="ECO:0007669"/>
    <property type="project" value="InterPro"/>
</dbReference>
<dbReference type="PANTHER" id="PTHR47926">
    <property type="entry name" value="PENTATRICOPEPTIDE REPEAT-CONTAINING PROTEIN"/>
    <property type="match status" value="1"/>
</dbReference>
<evidence type="ECO:0000256" key="3">
    <source>
        <dbReference type="SAM" id="Phobius"/>
    </source>
</evidence>
<feature type="repeat" description="PPR" evidence="2">
    <location>
        <begin position="335"/>
        <end position="369"/>
    </location>
</feature>
<dbReference type="PROSITE" id="PS51375">
    <property type="entry name" value="PPR"/>
    <property type="match status" value="3"/>
</dbReference>
<reference evidence="4" key="1">
    <citation type="submission" date="2016-02" db="EMBL/GenBank/DDBJ databases">
        <title>WGS assembly of Manihot esculenta.</title>
        <authorList>
            <person name="Bredeson J.V."/>
            <person name="Prochnik S.E."/>
            <person name="Lyons J.B."/>
            <person name="Schmutz J."/>
            <person name="Grimwood J."/>
            <person name="Vrebalov J."/>
            <person name="Bart R.S."/>
            <person name="Amuge T."/>
            <person name="Ferguson M.E."/>
            <person name="Green R."/>
            <person name="Putnam N."/>
            <person name="Stites J."/>
            <person name="Rounsley S."/>
            <person name="Rokhsar D.S."/>
        </authorList>
    </citation>
    <scope>NUCLEOTIDE SEQUENCE [LARGE SCALE GENOMIC DNA]</scope>
    <source>
        <tissue evidence="4">Leaf</tissue>
    </source>
</reference>